<dbReference type="SMART" id="SM00708">
    <property type="entry name" value="PhBP"/>
    <property type="match status" value="1"/>
</dbReference>
<evidence type="ECO:0000256" key="1">
    <source>
        <dbReference type="SAM" id="SignalP"/>
    </source>
</evidence>
<name>A0A8S3X1Q4_PARAO</name>
<organism evidence="2 3">
    <name type="scientific">Parnassius apollo</name>
    <name type="common">Apollo butterfly</name>
    <name type="synonym">Papilio apollo</name>
    <dbReference type="NCBI Taxonomy" id="110799"/>
    <lineage>
        <taxon>Eukaryota</taxon>
        <taxon>Metazoa</taxon>
        <taxon>Ecdysozoa</taxon>
        <taxon>Arthropoda</taxon>
        <taxon>Hexapoda</taxon>
        <taxon>Insecta</taxon>
        <taxon>Pterygota</taxon>
        <taxon>Neoptera</taxon>
        <taxon>Endopterygota</taxon>
        <taxon>Lepidoptera</taxon>
        <taxon>Glossata</taxon>
        <taxon>Ditrysia</taxon>
        <taxon>Papilionoidea</taxon>
        <taxon>Papilionidae</taxon>
        <taxon>Parnassiinae</taxon>
        <taxon>Parnassini</taxon>
        <taxon>Parnassius</taxon>
        <taxon>Parnassius</taxon>
    </lineage>
</organism>
<dbReference type="AlphaFoldDB" id="A0A8S3X1Q4"/>
<keyword evidence="3" id="KW-1185">Reference proteome</keyword>
<dbReference type="Proteomes" id="UP000691718">
    <property type="component" value="Unassembled WGS sequence"/>
</dbReference>
<evidence type="ECO:0000313" key="3">
    <source>
        <dbReference type="Proteomes" id="UP000691718"/>
    </source>
</evidence>
<dbReference type="Pfam" id="PF01395">
    <property type="entry name" value="PBP_GOBP"/>
    <property type="match status" value="1"/>
</dbReference>
<feature type="signal peptide" evidence="1">
    <location>
        <begin position="1"/>
        <end position="23"/>
    </location>
</feature>
<dbReference type="CDD" id="cd23992">
    <property type="entry name" value="PBP_GOBP"/>
    <property type="match status" value="1"/>
</dbReference>
<proteinExistence type="predicted"/>
<comment type="caution">
    <text evidence="2">The sequence shown here is derived from an EMBL/GenBank/DDBJ whole genome shotgun (WGS) entry which is preliminary data.</text>
</comment>
<protein>
    <submittedName>
        <fullName evidence="2">(apollo) hypothetical protein</fullName>
    </submittedName>
</protein>
<keyword evidence="1" id="KW-0732">Signal</keyword>
<feature type="chain" id="PRO_5035765270" evidence="1">
    <location>
        <begin position="24"/>
        <end position="150"/>
    </location>
</feature>
<accession>A0A8S3X1Q4</accession>
<dbReference type="InterPro" id="IPR006170">
    <property type="entry name" value="PBP/GOBP"/>
</dbReference>
<dbReference type="EMBL" id="CAJQZP010000929">
    <property type="protein sequence ID" value="CAG4996594.1"/>
    <property type="molecule type" value="Genomic_DNA"/>
</dbReference>
<sequence>MSSLKYVFLFIGLIAASLRNVRAFTKEEISTIESAMRPFVMDCGKEYGVSEEEIKKAKESGNIDSFDPCLFACFMKKIELINDKGEFDAEKATEMTKKFIVDEEAQNKIMEVIDKCGSVNEQSVADDKGCERAALLVKCFEPLKDQFGGV</sequence>
<gene>
    <name evidence="2" type="ORF">PAPOLLO_LOCUS13029</name>
</gene>
<reference evidence="2" key="1">
    <citation type="submission" date="2021-04" db="EMBL/GenBank/DDBJ databases">
        <authorList>
            <person name="Tunstrom K."/>
        </authorList>
    </citation>
    <scope>NUCLEOTIDE SEQUENCE</scope>
</reference>
<dbReference type="OrthoDB" id="8014875at2759"/>
<evidence type="ECO:0000313" key="2">
    <source>
        <dbReference type="EMBL" id="CAG4996594.1"/>
    </source>
</evidence>
<dbReference type="GO" id="GO:0005549">
    <property type="term" value="F:odorant binding"/>
    <property type="evidence" value="ECO:0007669"/>
    <property type="project" value="InterPro"/>
</dbReference>